<feature type="transmembrane region" description="Helical" evidence="1">
    <location>
        <begin position="12"/>
        <end position="34"/>
    </location>
</feature>
<keyword evidence="1" id="KW-0472">Membrane</keyword>
<gene>
    <name evidence="2" type="ORF">ACFPN2_31805</name>
</gene>
<evidence type="ECO:0000313" key="3">
    <source>
        <dbReference type="Proteomes" id="UP001595904"/>
    </source>
</evidence>
<dbReference type="Proteomes" id="UP001595904">
    <property type="component" value="Unassembled WGS sequence"/>
</dbReference>
<feature type="transmembrane region" description="Helical" evidence="1">
    <location>
        <begin position="95"/>
        <end position="120"/>
    </location>
</feature>
<proteinExistence type="predicted"/>
<dbReference type="RefSeq" id="WP_380604253.1">
    <property type="nucleotide sequence ID" value="NZ_JBHSDU010000015.1"/>
</dbReference>
<keyword evidence="3" id="KW-1185">Reference proteome</keyword>
<evidence type="ECO:0008006" key="4">
    <source>
        <dbReference type="Google" id="ProtNLM"/>
    </source>
</evidence>
<name>A0ABV8T1W2_9GAMM</name>
<comment type="caution">
    <text evidence="2">The sequence shown here is derived from an EMBL/GenBank/DDBJ whole genome shotgun (WGS) entry which is preliminary data.</text>
</comment>
<evidence type="ECO:0000256" key="1">
    <source>
        <dbReference type="SAM" id="Phobius"/>
    </source>
</evidence>
<keyword evidence="1" id="KW-1133">Transmembrane helix</keyword>
<keyword evidence="1" id="KW-0812">Transmembrane</keyword>
<reference evidence="3" key="1">
    <citation type="journal article" date="2019" name="Int. J. Syst. Evol. Microbiol.">
        <title>The Global Catalogue of Microorganisms (GCM) 10K type strain sequencing project: providing services to taxonomists for standard genome sequencing and annotation.</title>
        <authorList>
            <consortium name="The Broad Institute Genomics Platform"/>
            <consortium name="The Broad Institute Genome Sequencing Center for Infectious Disease"/>
            <person name="Wu L."/>
            <person name="Ma J."/>
        </authorList>
    </citation>
    <scope>NUCLEOTIDE SEQUENCE [LARGE SCALE GENOMIC DNA]</scope>
    <source>
        <strain evidence="3">CGMCC 1.10759</strain>
    </source>
</reference>
<evidence type="ECO:0000313" key="2">
    <source>
        <dbReference type="EMBL" id="MFC4313702.1"/>
    </source>
</evidence>
<sequence>MNTYEIPARPARSIWFAILGAPLAWAAQGLIGWFVSARACAGDLDSGGARVAELVISIVALIVALAGVGIGLRAWRHSADSSIAAIRAEVRQDFLAAVALIVSVSFSLGIVWAALSAFLLPMCERMR</sequence>
<dbReference type="EMBL" id="JBHSDU010000015">
    <property type="protein sequence ID" value="MFC4313702.1"/>
    <property type="molecule type" value="Genomic_DNA"/>
</dbReference>
<accession>A0ABV8T1W2</accession>
<protein>
    <recommendedName>
        <fullName evidence="4">MotA/TolQ/ExbB proton channel domain-containing protein</fullName>
    </recommendedName>
</protein>
<feature type="transmembrane region" description="Helical" evidence="1">
    <location>
        <begin position="54"/>
        <end position="75"/>
    </location>
</feature>
<organism evidence="2 3">
    <name type="scientific">Steroidobacter flavus</name>
    <dbReference type="NCBI Taxonomy" id="1842136"/>
    <lineage>
        <taxon>Bacteria</taxon>
        <taxon>Pseudomonadati</taxon>
        <taxon>Pseudomonadota</taxon>
        <taxon>Gammaproteobacteria</taxon>
        <taxon>Steroidobacterales</taxon>
        <taxon>Steroidobacteraceae</taxon>
        <taxon>Steroidobacter</taxon>
    </lineage>
</organism>